<dbReference type="NCBIfam" id="NF002350">
    <property type="entry name" value="PRK01315.1"/>
    <property type="match status" value="1"/>
</dbReference>
<proteinExistence type="inferred from homology"/>
<dbReference type="GO" id="GO:0005886">
    <property type="term" value="C:plasma membrane"/>
    <property type="evidence" value="ECO:0007669"/>
    <property type="project" value="UniProtKB-SubCell"/>
</dbReference>
<dbReference type="InterPro" id="IPR047196">
    <property type="entry name" value="YidC_ALB_C"/>
</dbReference>
<keyword evidence="7" id="KW-0653">Protein transport</keyword>
<dbReference type="RefSeq" id="WP_013866181.1">
    <property type="nucleotide sequence ID" value="NC_015635.1"/>
</dbReference>
<dbReference type="GO" id="GO:0032977">
    <property type="term" value="F:membrane insertase activity"/>
    <property type="evidence" value="ECO:0007669"/>
    <property type="project" value="InterPro"/>
</dbReference>
<comment type="subunit">
    <text evidence="12">Interacts with the Sec translocase complex via SecD. Specifically interacts with transmembrane segments of nascent integral membrane proteins during membrane integration.</text>
</comment>
<evidence type="ECO:0000256" key="15">
    <source>
        <dbReference type="ARBA" id="ARBA00033342"/>
    </source>
</evidence>
<evidence type="ECO:0000256" key="2">
    <source>
        <dbReference type="ARBA" id="ARBA00010527"/>
    </source>
</evidence>
<organism evidence="20 21">
    <name type="scientific">Microlunatus phosphovorus (strain ATCC 700054 / DSM 10555 / JCM 9379 / NBRC 101784 / NCIMB 13414 / VKM Ac-1990 / NM-1)</name>
    <dbReference type="NCBI Taxonomy" id="1032480"/>
    <lineage>
        <taxon>Bacteria</taxon>
        <taxon>Bacillati</taxon>
        <taxon>Actinomycetota</taxon>
        <taxon>Actinomycetes</taxon>
        <taxon>Propionibacteriales</taxon>
        <taxon>Propionibacteriaceae</taxon>
        <taxon>Microlunatus</taxon>
    </lineage>
</organism>
<evidence type="ECO:0000256" key="1">
    <source>
        <dbReference type="ARBA" id="ARBA00004651"/>
    </source>
</evidence>
<keyword evidence="5" id="KW-1003">Cell membrane</keyword>
<keyword evidence="9 18" id="KW-0472">Membrane</keyword>
<dbReference type="OrthoDB" id="9780552at2"/>
<evidence type="ECO:0000256" key="3">
    <source>
        <dbReference type="ARBA" id="ARBA00015325"/>
    </source>
</evidence>
<name>F5XJV2_MICPN</name>
<dbReference type="GO" id="GO:0015031">
    <property type="term" value="P:protein transport"/>
    <property type="evidence" value="ECO:0007669"/>
    <property type="project" value="UniProtKB-KW"/>
</dbReference>
<evidence type="ECO:0000256" key="11">
    <source>
        <dbReference type="ARBA" id="ARBA00025034"/>
    </source>
</evidence>
<evidence type="ECO:0000256" key="13">
    <source>
        <dbReference type="ARBA" id="ARBA00031538"/>
    </source>
</evidence>
<evidence type="ECO:0000256" key="9">
    <source>
        <dbReference type="ARBA" id="ARBA00023136"/>
    </source>
</evidence>
<dbReference type="HOGENOM" id="CLU_036138_3_1_11"/>
<feature type="region of interest" description="Disordered" evidence="17">
    <location>
        <begin position="286"/>
        <end position="350"/>
    </location>
</feature>
<comment type="function">
    <text evidence="11">Required for the insertion and/or proper folding and/or complex formation of integral membrane proteins into the membrane. Involved in integration of membrane proteins that insert both dependently and independently of the Sec translocase complex, as well as at least some lipoproteins. Aids folding of multispanning membrane proteins.</text>
</comment>
<keyword evidence="21" id="KW-1185">Reference proteome</keyword>
<dbReference type="KEGG" id="mph:MLP_53560"/>
<feature type="transmembrane region" description="Helical" evidence="18">
    <location>
        <begin position="232"/>
        <end position="258"/>
    </location>
</feature>
<keyword evidence="6 16" id="KW-0812">Transmembrane</keyword>
<dbReference type="STRING" id="1032480.MLP_53560"/>
<gene>
    <name evidence="20" type="ordered locus">MLP_53560</name>
</gene>
<evidence type="ECO:0000313" key="20">
    <source>
        <dbReference type="EMBL" id="BAK38370.1"/>
    </source>
</evidence>
<evidence type="ECO:0000256" key="10">
    <source>
        <dbReference type="ARBA" id="ARBA00023186"/>
    </source>
</evidence>
<comment type="subcellular location">
    <subcellularLocation>
        <location evidence="1">Cell membrane</location>
        <topology evidence="1">Multi-pass membrane protein</topology>
    </subcellularLocation>
    <subcellularLocation>
        <location evidence="16">Membrane</location>
        <topology evidence="16">Multi-pass membrane protein</topology>
    </subcellularLocation>
</comment>
<dbReference type="PANTHER" id="PTHR12428:SF65">
    <property type="entry name" value="CYTOCHROME C OXIDASE ASSEMBLY PROTEIN COX18, MITOCHONDRIAL"/>
    <property type="match status" value="1"/>
</dbReference>
<evidence type="ECO:0000313" key="21">
    <source>
        <dbReference type="Proteomes" id="UP000007947"/>
    </source>
</evidence>
<evidence type="ECO:0000256" key="17">
    <source>
        <dbReference type="SAM" id="MobiDB-lite"/>
    </source>
</evidence>
<evidence type="ECO:0000256" key="18">
    <source>
        <dbReference type="SAM" id="Phobius"/>
    </source>
</evidence>
<dbReference type="NCBIfam" id="TIGR03592">
    <property type="entry name" value="yidC_oxa1_cterm"/>
    <property type="match status" value="1"/>
</dbReference>
<dbReference type="InterPro" id="IPR001708">
    <property type="entry name" value="YidC/ALB3/OXA1/COX18"/>
</dbReference>
<dbReference type="eggNOG" id="COG0706">
    <property type="taxonomic scope" value="Bacteria"/>
</dbReference>
<dbReference type="CDD" id="cd20070">
    <property type="entry name" value="5TM_YidC_Alb3"/>
    <property type="match status" value="1"/>
</dbReference>
<dbReference type="PANTHER" id="PTHR12428">
    <property type="entry name" value="OXA1"/>
    <property type="match status" value="1"/>
</dbReference>
<dbReference type="InterPro" id="IPR028055">
    <property type="entry name" value="YidC/Oxa/ALB_C"/>
</dbReference>
<feature type="domain" description="Membrane insertase YidC/Oxa/ALB C-terminal" evidence="19">
    <location>
        <begin position="54"/>
        <end position="271"/>
    </location>
</feature>
<keyword evidence="4" id="KW-0813">Transport</keyword>
<evidence type="ECO:0000256" key="4">
    <source>
        <dbReference type="ARBA" id="ARBA00022448"/>
    </source>
</evidence>
<keyword evidence="10" id="KW-0143">Chaperone</keyword>
<evidence type="ECO:0000256" key="7">
    <source>
        <dbReference type="ARBA" id="ARBA00022927"/>
    </source>
</evidence>
<sequence length="350" mass="38770">MFDLIPLIPLSIWDPFVAIGGAIMRPLYWVVSGLLVLFHSLWTPVLGADSGWTWALSIICLTVVIRIALIPLFVKQIKSSRQMQLLQPKARELQKKYGHDREKLGQETMKLYREHNANPLASCLPLLLQMPIFLALFRVLDGVAHGIARGHWLEIHPELVTSLQNATIFGAPISSTFMKASALGAAAMNVRIVTVVLILAMTATLFITQLQLMRKNMPPEALTGPFAQQQKMMLYLFPIIFAVGGINFPIGVLIYWLASNLWTMGQQFYVIRRNPAPGTPAYDAWEARRKQKQAHASARHQSPPDEPGGSASTNGSGPSGNGSGPASSPSDPPRVVRQQPRKQTRSQRKR</sequence>
<dbReference type="EMBL" id="AP012204">
    <property type="protein sequence ID" value="BAK38370.1"/>
    <property type="molecule type" value="Genomic_DNA"/>
</dbReference>
<reference evidence="20 21" key="1">
    <citation type="submission" date="2011-05" db="EMBL/GenBank/DDBJ databases">
        <title>Whole genome sequence of Microlunatus phosphovorus NM-1.</title>
        <authorList>
            <person name="Hosoyama A."/>
            <person name="Sasaki K."/>
            <person name="Harada T."/>
            <person name="Igarashi R."/>
            <person name="Kawakoshi A."/>
            <person name="Sasagawa M."/>
            <person name="Fukada J."/>
            <person name="Nakamura S."/>
            <person name="Katano Y."/>
            <person name="Hanada S."/>
            <person name="Kamagata Y."/>
            <person name="Nakamura N."/>
            <person name="Yamazaki S."/>
            <person name="Fujita N."/>
        </authorList>
    </citation>
    <scope>NUCLEOTIDE SEQUENCE [LARGE SCALE GENOMIC DNA]</scope>
    <source>
        <strain evidence="21">ATCC 700054 / DSM 10555 / JCM 9379 / NBRC 101784 / NCIMB 13414 / VKM Ac-1990 / NM-1</strain>
    </source>
</reference>
<evidence type="ECO:0000256" key="14">
    <source>
        <dbReference type="ARBA" id="ARBA00033245"/>
    </source>
</evidence>
<dbReference type="AlphaFoldDB" id="F5XJV2"/>
<dbReference type="Proteomes" id="UP000007947">
    <property type="component" value="Chromosome"/>
</dbReference>
<evidence type="ECO:0000256" key="6">
    <source>
        <dbReference type="ARBA" id="ARBA00022692"/>
    </source>
</evidence>
<evidence type="ECO:0000256" key="5">
    <source>
        <dbReference type="ARBA" id="ARBA00022475"/>
    </source>
</evidence>
<evidence type="ECO:0000256" key="12">
    <source>
        <dbReference type="ARBA" id="ARBA00026028"/>
    </source>
</evidence>
<protein>
    <recommendedName>
        <fullName evidence="3">Membrane protein insertase YidC</fullName>
    </recommendedName>
    <alternativeName>
        <fullName evidence="15">Foldase YidC</fullName>
    </alternativeName>
    <alternativeName>
        <fullName evidence="14">Membrane integrase YidC</fullName>
    </alternativeName>
    <alternativeName>
        <fullName evidence="13">Membrane protein YidC</fullName>
    </alternativeName>
</protein>
<keyword evidence="8 18" id="KW-1133">Transmembrane helix</keyword>
<evidence type="ECO:0000259" key="19">
    <source>
        <dbReference type="Pfam" id="PF02096"/>
    </source>
</evidence>
<evidence type="ECO:0000256" key="8">
    <source>
        <dbReference type="ARBA" id="ARBA00022989"/>
    </source>
</evidence>
<evidence type="ECO:0000256" key="16">
    <source>
        <dbReference type="RuleBase" id="RU003945"/>
    </source>
</evidence>
<feature type="compositionally biased region" description="Low complexity" evidence="17">
    <location>
        <begin position="307"/>
        <end position="316"/>
    </location>
</feature>
<dbReference type="GO" id="GO:0051205">
    <property type="term" value="P:protein insertion into membrane"/>
    <property type="evidence" value="ECO:0007669"/>
    <property type="project" value="TreeGrafter"/>
</dbReference>
<dbReference type="Pfam" id="PF02096">
    <property type="entry name" value="60KD_IMP"/>
    <property type="match status" value="1"/>
</dbReference>
<feature type="transmembrane region" description="Helical" evidence="18">
    <location>
        <begin position="52"/>
        <end position="74"/>
    </location>
</feature>
<comment type="similarity">
    <text evidence="2">Belongs to the OXA1/ALB3/YidC family. Type 1 subfamily.</text>
</comment>
<accession>F5XJV2</accession>
<feature type="compositionally biased region" description="Basic residues" evidence="17">
    <location>
        <begin position="339"/>
        <end position="350"/>
    </location>
</feature>
<feature type="transmembrane region" description="Helical" evidence="18">
    <location>
        <begin position="190"/>
        <end position="212"/>
    </location>
</feature>